<gene>
    <name evidence="2" type="ORF">DB88DRAFT_506251</name>
</gene>
<organism evidence="2 3">
    <name type="scientific">Papiliotrema laurentii</name>
    <name type="common">Cryptococcus laurentii</name>
    <dbReference type="NCBI Taxonomy" id="5418"/>
    <lineage>
        <taxon>Eukaryota</taxon>
        <taxon>Fungi</taxon>
        <taxon>Dikarya</taxon>
        <taxon>Basidiomycota</taxon>
        <taxon>Agaricomycotina</taxon>
        <taxon>Tremellomycetes</taxon>
        <taxon>Tremellales</taxon>
        <taxon>Rhynchogastremaceae</taxon>
        <taxon>Papiliotrema</taxon>
    </lineage>
</organism>
<proteinExistence type="predicted"/>
<evidence type="ECO:0000313" key="2">
    <source>
        <dbReference type="EMBL" id="KAK1922094.1"/>
    </source>
</evidence>
<dbReference type="GO" id="GO:0008081">
    <property type="term" value="F:phosphoric diester hydrolase activity"/>
    <property type="evidence" value="ECO:0007669"/>
    <property type="project" value="InterPro"/>
</dbReference>
<evidence type="ECO:0000259" key="1">
    <source>
        <dbReference type="PROSITE" id="PS51704"/>
    </source>
</evidence>
<keyword evidence="3" id="KW-1185">Reference proteome</keyword>
<dbReference type="Proteomes" id="UP001182556">
    <property type="component" value="Unassembled WGS sequence"/>
</dbReference>
<dbReference type="InterPro" id="IPR030395">
    <property type="entry name" value="GP_PDE_dom"/>
</dbReference>
<dbReference type="EMBL" id="JAODAN010000009">
    <property type="protein sequence ID" value="KAK1922094.1"/>
    <property type="molecule type" value="Genomic_DNA"/>
</dbReference>
<dbReference type="PROSITE" id="PS51704">
    <property type="entry name" value="GP_PDE"/>
    <property type="match status" value="1"/>
</dbReference>
<dbReference type="Pfam" id="PF03009">
    <property type="entry name" value="GDPD"/>
    <property type="match status" value="1"/>
</dbReference>
<reference evidence="2" key="1">
    <citation type="submission" date="2023-02" db="EMBL/GenBank/DDBJ databases">
        <title>Identification and recombinant expression of a fungal hydrolase from Papiliotrema laurentii that hydrolyzes apple cutin and clears colloidal polyester polyurethane.</title>
        <authorList>
            <consortium name="DOE Joint Genome Institute"/>
            <person name="Roman V.A."/>
            <person name="Bojanowski C."/>
            <person name="Crable B.R."/>
            <person name="Wagner D.N."/>
            <person name="Hung C.S."/>
            <person name="Nadeau L.J."/>
            <person name="Schratz L."/>
            <person name="Haridas S."/>
            <person name="Pangilinan J."/>
            <person name="Lipzen A."/>
            <person name="Na H."/>
            <person name="Yan M."/>
            <person name="Ng V."/>
            <person name="Grigoriev I.V."/>
            <person name="Spatafora J.W."/>
            <person name="Barlow D."/>
            <person name="Biffinger J."/>
            <person name="Kelley-Loughnane N."/>
            <person name="Varaljay V.A."/>
            <person name="Crookes-Goodson W.J."/>
        </authorList>
    </citation>
    <scope>NUCLEOTIDE SEQUENCE</scope>
    <source>
        <strain evidence="2">5307AH</strain>
    </source>
</reference>
<dbReference type="AlphaFoldDB" id="A0AAD9FMK5"/>
<name>A0AAD9FMK5_PAPLA</name>
<dbReference type="PANTHER" id="PTHR43805:SF1">
    <property type="entry name" value="GP-PDE DOMAIN-CONTAINING PROTEIN"/>
    <property type="match status" value="1"/>
</dbReference>
<dbReference type="PANTHER" id="PTHR43805">
    <property type="entry name" value="GLYCEROPHOSPHORYL DIESTER PHOSPHODIESTERASE"/>
    <property type="match status" value="1"/>
</dbReference>
<protein>
    <submittedName>
        <fullName evidence="2">Glycerophosphodiester phosphodiesterase</fullName>
    </submittedName>
</protein>
<comment type="caution">
    <text evidence="2">The sequence shown here is derived from an EMBL/GenBank/DDBJ whole genome shotgun (WGS) entry which is preliminary data.</text>
</comment>
<dbReference type="CDD" id="cd08570">
    <property type="entry name" value="GDPD_YPL206cp_fungi"/>
    <property type="match status" value="1"/>
</dbReference>
<sequence length="348" mass="39387">MPGSEDITVNGRKAEPVPFRQPKDIECWGHRGASAHLPENTLASFRAAIAEGADGIESDVHATSDGVILMFHDPTLDRTTTGKGLIRKQPWKGVIEHVRTVKEPVQPIPLFEELVDLLMEPDNQHVVLNIDCKMQNDPEKLFPEMARIIAKYPSWQTLLAPRLILGLWHPLFLKSAYKNLPLLRRYHIGFSPNVVRTYFWDACDGFSINFALLMGAEGQKFLRQCREAGKEICVWTVNDPGEMKVAMSWGVKAILTDRVGAFTALRKEVSESPEKLQLEGHWRWTFGWSHWRYYSMAHTWIERSHLDVMRTVCYQPGPLVMPDLGEFSMDPTGQLSPVMPAGSTAIKA</sequence>
<dbReference type="GO" id="GO:0006629">
    <property type="term" value="P:lipid metabolic process"/>
    <property type="evidence" value="ECO:0007669"/>
    <property type="project" value="InterPro"/>
</dbReference>
<accession>A0AAD9FMK5</accession>
<dbReference type="InterPro" id="IPR017946">
    <property type="entry name" value="PLC-like_Pdiesterase_TIM-brl"/>
</dbReference>
<feature type="domain" description="GP-PDE" evidence="1">
    <location>
        <begin position="25"/>
        <end position="266"/>
    </location>
</feature>
<evidence type="ECO:0000313" key="3">
    <source>
        <dbReference type="Proteomes" id="UP001182556"/>
    </source>
</evidence>
<dbReference type="SUPFAM" id="SSF51695">
    <property type="entry name" value="PLC-like phosphodiesterases"/>
    <property type="match status" value="1"/>
</dbReference>
<dbReference type="Gene3D" id="3.20.20.190">
    <property type="entry name" value="Phosphatidylinositol (PI) phosphodiesterase"/>
    <property type="match status" value="1"/>
</dbReference>